<evidence type="ECO:0000313" key="4">
    <source>
        <dbReference type="Proteomes" id="UP001320899"/>
    </source>
</evidence>
<dbReference type="Proteomes" id="UP001320899">
    <property type="component" value="Unassembled WGS sequence"/>
</dbReference>
<organism evidence="3 4">
    <name type="scientific">Ruegeria aquimaris</name>
    <dbReference type="NCBI Taxonomy" id="2984333"/>
    <lineage>
        <taxon>Bacteria</taxon>
        <taxon>Pseudomonadati</taxon>
        <taxon>Pseudomonadota</taxon>
        <taxon>Alphaproteobacteria</taxon>
        <taxon>Rhodobacterales</taxon>
        <taxon>Roseobacteraceae</taxon>
        <taxon>Ruegeria</taxon>
    </lineage>
</organism>
<dbReference type="Pfam" id="PF01370">
    <property type="entry name" value="Epimerase"/>
    <property type="match status" value="1"/>
</dbReference>
<dbReference type="InterPro" id="IPR036291">
    <property type="entry name" value="NAD(P)-bd_dom_sf"/>
</dbReference>
<reference evidence="3 4" key="1">
    <citation type="submission" date="2022-10" db="EMBL/GenBank/DDBJ databases">
        <title>Ruegeria sp. nov., isolated from ocean surface sediments.</title>
        <authorList>
            <person name="He W."/>
            <person name="Xue H.-P."/>
            <person name="Zhang D.-F."/>
        </authorList>
    </citation>
    <scope>NUCLEOTIDE SEQUENCE [LARGE SCALE GENOMIC DNA]</scope>
    <source>
        <strain evidence="3 4">XHP0148</strain>
    </source>
</reference>
<dbReference type="InterPro" id="IPR001509">
    <property type="entry name" value="Epimerase_deHydtase"/>
</dbReference>
<dbReference type="SUPFAM" id="SSF51735">
    <property type="entry name" value="NAD(P)-binding Rossmann-fold domains"/>
    <property type="match status" value="1"/>
</dbReference>
<protein>
    <submittedName>
        <fullName evidence="3">NAD-dependent epimerase/dehydratase family protein</fullName>
    </submittedName>
</protein>
<evidence type="ECO:0000313" key="3">
    <source>
        <dbReference type="EMBL" id="MCV2890872.1"/>
    </source>
</evidence>
<sequence length="333" mass="37062">MRTAFVTGAAGFIGYHLSLRLLQTGWRVVGLDSLNAYYDPELKRRRLAMLNRQEGFLPVTGKLETPGLLTDIFAAHRPARVFHLAAQAGVRHSIEAPRDYVEANLLGTYELLEAARAHPPDHMLLASTSSVYGANAAMPYAETDKADSQMSFYAATKKANEAMAHSYAHLYDLPVTMFRFFTVYGPWGRPDMAYFKFTRAILSGETIDVYNNGRMRRDFTYIDDLVGAILGLAEAVPGEVPVGDHDSLSPVAPFRVVNIGASQPVELMTFIRAIETACGRPAEMRMLPMQPGDVPATWAETRLLRDLTGAGMDTPLATGMQHFVDWYRDYYRI</sequence>
<comment type="caution">
    <text evidence="3">The sequence shown here is derived from an EMBL/GenBank/DDBJ whole genome shotgun (WGS) entry which is preliminary data.</text>
</comment>
<evidence type="ECO:0000256" key="1">
    <source>
        <dbReference type="ARBA" id="ARBA00023027"/>
    </source>
</evidence>
<keyword evidence="1" id="KW-0520">NAD</keyword>
<feature type="domain" description="NAD-dependent epimerase/dehydratase" evidence="2">
    <location>
        <begin position="5"/>
        <end position="235"/>
    </location>
</feature>
<name>A0ABT3ARH2_9RHOB</name>
<accession>A0ABT3ARH2</accession>
<dbReference type="Gene3D" id="3.40.50.720">
    <property type="entry name" value="NAD(P)-binding Rossmann-like Domain"/>
    <property type="match status" value="1"/>
</dbReference>
<dbReference type="PANTHER" id="PTHR43574">
    <property type="entry name" value="EPIMERASE-RELATED"/>
    <property type="match status" value="1"/>
</dbReference>
<gene>
    <name evidence="3" type="ORF">OE747_21275</name>
</gene>
<keyword evidence="4" id="KW-1185">Reference proteome</keyword>
<evidence type="ECO:0000259" key="2">
    <source>
        <dbReference type="Pfam" id="PF01370"/>
    </source>
</evidence>
<dbReference type="EMBL" id="JAOWLB010000023">
    <property type="protein sequence ID" value="MCV2890872.1"/>
    <property type="molecule type" value="Genomic_DNA"/>
</dbReference>
<dbReference type="PRINTS" id="PR01713">
    <property type="entry name" value="NUCEPIMERASE"/>
</dbReference>
<dbReference type="RefSeq" id="WP_263830487.1">
    <property type="nucleotide sequence ID" value="NZ_JAOWLB010000023.1"/>
</dbReference>
<proteinExistence type="predicted"/>